<comment type="similarity">
    <text evidence="2">Belongs to the GSP F family.</text>
</comment>
<dbReference type="OrthoDB" id="289349at2"/>
<feature type="transmembrane region" description="Helical" evidence="7">
    <location>
        <begin position="188"/>
        <end position="207"/>
    </location>
</feature>
<reference evidence="9 10" key="1">
    <citation type="submission" date="2019-08" db="EMBL/GenBank/DDBJ databases">
        <title>Deep-cultivation of Planctomycetes and their phenomic and genomic characterization uncovers novel biology.</title>
        <authorList>
            <person name="Wiegand S."/>
            <person name="Jogler M."/>
            <person name="Boedeker C."/>
            <person name="Pinto D."/>
            <person name="Vollmers J."/>
            <person name="Rivas-Marin E."/>
            <person name="Kohn T."/>
            <person name="Peeters S.H."/>
            <person name="Heuer A."/>
            <person name="Rast P."/>
            <person name="Oberbeckmann S."/>
            <person name="Bunk B."/>
            <person name="Jeske O."/>
            <person name="Meyerdierks A."/>
            <person name="Storesund J.E."/>
            <person name="Kallscheuer N."/>
            <person name="Luecker S."/>
            <person name="Lage O.M."/>
            <person name="Pohl T."/>
            <person name="Merkel B.J."/>
            <person name="Hornburger P."/>
            <person name="Mueller R.-W."/>
            <person name="Bruemmer F."/>
            <person name="Labrenz M."/>
            <person name="Spormann A.M."/>
            <person name="Op den Camp H."/>
            <person name="Overmann J."/>
            <person name="Amann R."/>
            <person name="Jetten M.S.M."/>
            <person name="Mascher T."/>
            <person name="Medema M.H."/>
            <person name="Devos D.P."/>
            <person name="Kaster A.-K."/>
            <person name="Ovreas L."/>
            <person name="Rohde M."/>
            <person name="Galperin M.Y."/>
            <person name="Jogler C."/>
        </authorList>
    </citation>
    <scope>NUCLEOTIDE SEQUENCE [LARGE SCALE GENOMIC DNA]</scope>
    <source>
        <strain evidence="9 10">Pr1d</strain>
    </source>
</reference>
<dbReference type="Pfam" id="PF00482">
    <property type="entry name" value="T2SSF"/>
    <property type="match status" value="2"/>
</dbReference>
<evidence type="ECO:0000256" key="6">
    <source>
        <dbReference type="ARBA" id="ARBA00023136"/>
    </source>
</evidence>
<dbReference type="EMBL" id="CP042913">
    <property type="protein sequence ID" value="QEG34668.1"/>
    <property type="molecule type" value="Genomic_DNA"/>
</dbReference>
<evidence type="ECO:0000256" key="7">
    <source>
        <dbReference type="SAM" id="Phobius"/>
    </source>
</evidence>
<dbReference type="GO" id="GO:0005886">
    <property type="term" value="C:plasma membrane"/>
    <property type="evidence" value="ECO:0007669"/>
    <property type="project" value="UniProtKB-SubCell"/>
</dbReference>
<evidence type="ECO:0000256" key="4">
    <source>
        <dbReference type="ARBA" id="ARBA00022692"/>
    </source>
</evidence>
<evidence type="ECO:0000256" key="1">
    <source>
        <dbReference type="ARBA" id="ARBA00004651"/>
    </source>
</evidence>
<sequence>MQAHFPTFARVKHALRRLSPVLTTPWWPADRIASKQRSLLRILRVAATERLEAAPLVASLAAEHRFRFRRRLRLLARRLAAGTPLADALEQTPGVVSDEQQLAIRLGDQSGTLPAVLTNLLEREDTTAKQVDMRVRQLGFYATITMTIFVLVLSFIMIKIMPSFQAIFDDFSLDLSDPTIWMIRVSNWAVNYWYLIAIVVAGFLWLIRSERARRFCRRNIWSRLLPPIAQLRSADLLNLLSVSVRSGRPLAGSLSTLARYHYDTLMRHKLLFVRNEIEQGADIWESMATAHLLTPPESRALNDSTSPQSRAWSMSQLARLRRDRVGGRIEIVVMLLQTLVILIMAGAVLMVGLACLTPLIDLVSGLA</sequence>
<organism evidence="9 10">
    <name type="scientific">Bythopirellula goksoeyrii</name>
    <dbReference type="NCBI Taxonomy" id="1400387"/>
    <lineage>
        <taxon>Bacteria</taxon>
        <taxon>Pseudomonadati</taxon>
        <taxon>Planctomycetota</taxon>
        <taxon>Planctomycetia</taxon>
        <taxon>Pirellulales</taxon>
        <taxon>Lacipirellulaceae</taxon>
        <taxon>Bythopirellula</taxon>
    </lineage>
</organism>
<evidence type="ECO:0000256" key="2">
    <source>
        <dbReference type="ARBA" id="ARBA00005745"/>
    </source>
</evidence>
<dbReference type="RefSeq" id="WP_148073286.1">
    <property type="nucleotide sequence ID" value="NZ_CP042913.1"/>
</dbReference>
<dbReference type="PANTHER" id="PTHR30012">
    <property type="entry name" value="GENERAL SECRETION PATHWAY PROTEIN"/>
    <property type="match status" value="1"/>
</dbReference>
<gene>
    <name evidence="9" type="primary">gspF</name>
    <name evidence="9" type="ORF">Pr1d_19500</name>
</gene>
<dbReference type="Gene3D" id="1.20.81.30">
    <property type="entry name" value="Type II secretion system (T2SS), domain F"/>
    <property type="match status" value="1"/>
</dbReference>
<keyword evidence="5 7" id="KW-1133">Transmembrane helix</keyword>
<keyword evidence="3" id="KW-1003">Cell membrane</keyword>
<keyword evidence="10" id="KW-1185">Reference proteome</keyword>
<dbReference type="AlphaFoldDB" id="A0A5B9Q6M6"/>
<dbReference type="Proteomes" id="UP000323917">
    <property type="component" value="Chromosome"/>
</dbReference>
<proteinExistence type="inferred from homology"/>
<feature type="domain" description="Type II secretion system protein GspF" evidence="8">
    <location>
        <begin position="60"/>
        <end position="161"/>
    </location>
</feature>
<evidence type="ECO:0000259" key="8">
    <source>
        <dbReference type="Pfam" id="PF00482"/>
    </source>
</evidence>
<name>A0A5B9Q6M6_9BACT</name>
<dbReference type="PANTHER" id="PTHR30012:SF0">
    <property type="entry name" value="TYPE II SECRETION SYSTEM PROTEIN F-RELATED"/>
    <property type="match status" value="1"/>
</dbReference>
<evidence type="ECO:0000256" key="5">
    <source>
        <dbReference type="ARBA" id="ARBA00022989"/>
    </source>
</evidence>
<dbReference type="InterPro" id="IPR042094">
    <property type="entry name" value="T2SS_GspF_sf"/>
</dbReference>
<dbReference type="InterPro" id="IPR003004">
    <property type="entry name" value="GspF/PilC"/>
</dbReference>
<accession>A0A5B9Q6M6</accession>
<evidence type="ECO:0000313" key="9">
    <source>
        <dbReference type="EMBL" id="QEG34668.1"/>
    </source>
</evidence>
<evidence type="ECO:0000313" key="10">
    <source>
        <dbReference type="Proteomes" id="UP000323917"/>
    </source>
</evidence>
<comment type="subcellular location">
    <subcellularLocation>
        <location evidence="1">Cell membrane</location>
        <topology evidence="1">Multi-pass membrane protein</topology>
    </subcellularLocation>
</comment>
<evidence type="ECO:0000256" key="3">
    <source>
        <dbReference type="ARBA" id="ARBA00022475"/>
    </source>
</evidence>
<feature type="domain" description="Type II secretion system protein GspF" evidence="8">
    <location>
        <begin position="237"/>
        <end position="358"/>
    </location>
</feature>
<feature type="transmembrane region" description="Helical" evidence="7">
    <location>
        <begin position="138"/>
        <end position="168"/>
    </location>
</feature>
<protein>
    <submittedName>
        <fullName evidence="9">Type II secretion system protein F</fullName>
    </submittedName>
</protein>
<keyword evidence="4 7" id="KW-0812">Transmembrane</keyword>
<keyword evidence="6 7" id="KW-0472">Membrane</keyword>
<feature type="transmembrane region" description="Helical" evidence="7">
    <location>
        <begin position="331"/>
        <end position="360"/>
    </location>
</feature>
<dbReference type="InterPro" id="IPR018076">
    <property type="entry name" value="T2SS_GspF_dom"/>
</dbReference>
<dbReference type="KEGG" id="bgok:Pr1d_19500"/>